<feature type="non-terminal residue" evidence="2">
    <location>
        <position position="1"/>
    </location>
</feature>
<feature type="region of interest" description="Disordered" evidence="1">
    <location>
        <begin position="22"/>
        <end position="45"/>
    </location>
</feature>
<sequence>MIFEEKRVFFLDFRLPKYSNSDKTTTTTTTTVNMNNRVGPDESVEVNSNTTRLQRLYAQFRKQKLLWIVFLV</sequence>
<dbReference type="AlphaFoldDB" id="A0A820DYH3"/>
<evidence type="ECO:0000313" key="2">
    <source>
        <dbReference type="EMBL" id="CAF4239836.1"/>
    </source>
</evidence>
<accession>A0A820DYH3</accession>
<protein>
    <submittedName>
        <fullName evidence="2">Uncharacterized protein</fullName>
    </submittedName>
</protein>
<organism evidence="2 3">
    <name type="scientific">Adineta steineri</name>
    <dbReference type="NCBI Taxonomy" id="433720"/>
    <lineage>
        <taxon>Eukaryota</taxon>
        <taxon>Metazoa</taxon>
        <taxon>Spiralia</taxon>
        <taxon>Gnathifera</taxon>
        <taxon>Rotifera</taxon>
        <taxon>Eurotatoria</taxon>
        <taxon>Bdelloidea</taxon>
        <taxon>Adinetida</taxon>
        <taxon>Adinetidae</taxon>
        <taxon>Adineta</taxon>
    </lineage>
</organism>
<comment type="caution">
    <text evidence="2">The sequence shown here is derived from an EMBL/GenBank/DDBJ whole genome shotgun (WGS) entry which is preliminary data.</text>
</comment>
<gene>
    <name evidence="2" type="ORF">OXD698_LOCUS42860</name>
</gene>
<evidence type="ECO:0000256" key="1">
    <source>
        <dbReference type="SAM" id="MobiDB-lite"/>
    </source>
</evidence>
<dbReference type="EMBL" id="CAJOAZ010011624">
    <property type="protein sequence ID" value="CAF4239836.1"/>
    <property type="molecule type" value="Genomic_DNA"/>
</dbReference>
<proteinExistence type="predicted"/>
<dbReference type="Proteomes" id="UP000663844">
    <property type="component" value="Unassembled WGS sequence"/>
</dbReference>
<evidence type="ECO:0000313" key="3">
    <source>
        <dbReference type="Proteomes" id="UP000663844"/>
    </source>
</evidence>
<reference evidence="2" key="1">
    <citation type="submission" date="2021-02" db="EMBL/GenBank/DDBJ databases">
        <authorList>
            <person name="Nowell W R."/>
        </authorList>
    </citation>
    <scope>NUCLEOTIDE SEQUENCE</scope>
</reference>
<name>A0A820DYH3_9BILA</name>